<dbReference type="InterPro" id="IPR017452">
    <property type="entry name" value="GPCR_Rhodpsn_7TM"/>
</dbReference>
<dbReference type="GO" id="GO:0016020">
    <property type="term" value="C:membrane"/>
    <property type="evidence" value="ECO:0007669"/>
    <property type="project" value="UniProtKB-SubCell"/>
</dbReference>
<dbReference type="AlphaFoldDB" id="A0AAV5UPF1"/>
<protein>
    <recommendedName>
        <fullName evidence="7">G-protein coupled receptors family 1 profile domain-containing protein</fullName>
    </recommendedName>
</protein>
<evidence type="ECO:0000256" key="4">
    <source>
        <dbReference type="ARBA" id="ARBA00022989"/>
    </source>
</evidence>
<organism evidence="8 9">
    <name type="scientific">Pristionchus entomophagus</name>
    <dbReference type="NCBI Taxonomy" id="358040"/>
    <lineage>
        <taxon>Eukaryota</taxon>
        <taxon>Metazoa</taxon>
        <taxon>Ecdysozoa</taxon>
        <taxon>Nematoda</taxon>
        <taxon>Chromadorea</taxon>
        <taxon>Rhabditida</taxon>
        <taxon>Rhabditina</taxon>
        <taxon>Diplogasteromorpha</taxon>
        <taxon>Diplogasteroidea</taxon>
        <taxon>Neodiplogasteridae</taxon>
        <taxon>Pristionchus</taxon>
    </lineage>
</organism>
<dbReference type="PROSITE" id="PS50262">
    <property type="entry name" value="G_PROTEIN_RECEP_F1_2"/>
    <property type="match status" value="1"/>
</dbReference>
<keyword evidence="3 6" id="KW-0812">Transmembrane</keyword>
<dbReference type="InterPro" id="IPR050920">
    <property type="entry name" value="Nematode_rcpt-like_delta"/>
</dbReference>
<keyword evidence="9" id="KW-1185">Reference proteome</keyword>
<proteinExistence type="inferred from homology"/>
<dbReference type="PANTHER" id="PTHR22945:SF40">
    <property type="entry name" value="SERPENTINE RECEPTOR, CLASS D (DELTA)-RELATED"/>
    <property type="match status" value="1"/>
</dbReference>
<evidence type="ECO:0000256" key="2">
    <source>
        <dbReference type="ARBA" id="ARBA00009166"/>
    </source>
</evidence>
<evidence type="ECO:0000313" key="8">
    <source>
        <dbReference type="EMBL" id="GMT08033.1"/>
    </source>
</evidence>
<dbReference type="EMBL" id="BTSX01000006">
    <property type="protein sequence ID" value="GMT08033.1"/>
    <property type="molecule type" value="Genomic_DNA"/>
</dbReference>
<feature type="transmembrane region" description="Helical" evidence="6">
    <location>
        <begin position="44"/>
        <end position="69"/>
    </location>
</feature>
<evidence type="ECO:0000256" key="6">
    <source>
        <dbReference type="SAM" id="Phobius"/>
    </source>
</evidence>
<feature type="transmembrane region" description="Helical" evidence="6">
    <location>
        <begin position="97"/>
        <end position="119"/>
    </location>
</feature>
<comment type="similarity">
    <text evidence="2">Belongs to the nematode receptor-like protein srd family.</text>
</comment>
<reference evidence="8" key="1">
    <citation type="submission" date="2023-10" db="EMBL/GenBank/DDBJ databases">
        <title>Genome assembly of Pristionchus species.</title>
        <authorList>
            <person name="Yoshida K."/>
            <person name="Sommer R.J."/>
        </authorList>
    </citation>
    <scope>NUCLEOTIDE SEQUENCE</scope>
    <source>
        <strain evidence="8">RS0144</strain>
    </source>
</reference>
<dbReference type="Proteomes" id="UP001432027">
    <property type="component" value="Unassembled WGS sequence"/>
</dbReference>
<evidence type="ECO:0000259" key="7">
    <source>
        <dbReference type="PROSITE" id="PS50262"/>
    </source>
</evidence>
<keyword evidence="4 6" id="KW-1133">Transmembrane helix</keyword>
<evidence type="ECO:0000313" key="9">
    <source>
        <dbReference type="Proteomes" id="UP001432027"/>
    </source>
</evidence>
<dbReference type="Pfam" id="PF10317">
    <property type="entry name" value="7TM_GPCR_Srd"/>
    <property type="match status" value="1"/>
</dbReference>
<dbReference type="PANTHER" id="PTHR22945">
    <property type="entry name" value="SERPENTINE RECEPTOR, CLASS D DELTA"/>
    <property type="match status" value="1"/>
</dbReference>
<comment type="caution">
    <text evidence="8">The sequence shown here is derived from an EMBL/GenBank/DDBJ whole genome shotgun (WGS) entry which is preliminary data.</text>
</comment>
<accession>A0AAV5UPF1</accession>
<keyword evidence="5 6" id="KW-0472">Membrane</keyword>
<feature type="domain" description="G-protein coupled receptors family 1 profile" evidence="7">
    <location>
        <begin position="23"/>
        <end position="219"/>
    </location>
</feature>
<evidence type="ECO:0000256" key="5">
    <source>
        <dbReference type="ARBA" id="ARBA00023136"/>
    </source>
</evidence>
<dbReference type="InterPro" id="IPR019421">
    <property type="entry name" value="7TM_GPCR_serpentine_rcpt_Srd"/>
</dbReference>
<evidence type="ECO:0000256" key="3">
    <source>
        <dbReference type="ARBA" id="ARBA00022692"/>
    </source>
</evidence>
<sequence>MFSTTDVLHTAVLCVIDITAIVANAILVYAILTRTPPSMRSYSILLLNNVFVDVISATCSMLSVARLIYIGDFLQLYVYVGACSRIGAWFCHMCETIHSYLVCHSTVVLLHSFCFRLYVVRETFTEVSVPSSRMTFATCLVFYCPTVLMMVSLNVSHQYAQLERCMEQNVEIHRIGINISDYRMVIAMTYLVLLSPSSIITIYLVRRRLLAVISKMVSE</sequence>
<name>A0AAV5UPF1_9BILA</name>
<feature type="transmembrane region" description="Helical" evidence="6">
    <location>
        <begin position="184"/>
        <end position="205"/>
    </location>
</feature>
<feature type="transmembrane region" description="Helical" evidence="6">
    <location>
        <begin position="131"/>
        <end position="153"/>
    </location>
</feature>
<evidence type="ECO:0000256" key="1">
    <source>
        <dbReference type="ARBA" id="ARBA00004141"/>
    </source>
</evidence>
<gene>
    <name evidence="8" type="ORF">PENTCL1PPCAC_30207</name>
</gene>
<feature type="transmembrane region" description="Helical" evidence="6">
    <location>
        <begin position="6"/>
        <end position="32"/>
    </location>
</feature>
<comment type="subcellular location">
    <subcellularLocation>
        <location evidence="1">Membrane</location>
        <topology evidence="1">Multi-pass membrane protein</topology>
    </subcellularLocation>
</comment>